<dbReference type="PANTHER" id="PTHR23502">
    <property type="entry name" value="MAJOR FACILITATOR SUPERFAMILY"/>
    <property type="match status" value="1"/>
</dbReference>
<dbReference type="EMBL" id="MU404360">
    <property type="protein sequence ID" value="KAI1609407.1"/>
    <property type="molecule type" value="Genomic_DNA"/>
</dbReference>
<dbReference type="SUPFAM" id="SSF103473">
    <property type="entry name" value="MFS general substrate transporter"/>
    <property type="match status" value="1"/>
</dbReference>
<evidence type="ECO:0000256" key="2">
    <source>
        <dbReference type="ARBA" id="ARBA00022692"/>
    </source>
</evidence>
<keyword evidence="4 6" id="KW-0472">Membrane</keyword>
<comment type="subcellular location">
    <subcellularLocation>
        <location evidence="1">Membrane</location>
        <topology evidence="1">Multi-pass membrane protein</topology>
    </subcellularLocation>
</comment>
<protein>
    <recommendedName>
        <fullName evidence="9">Major facilitator superfamily (MFS) profile domain-containing protein</fullName>
    </recommendedName>
</protein>
<feature type="compositionally biased region" description="Polar residues" evidence="5">
    <location>
        <begin position="118"/>
        <end position="128"/>
    </location>
</feature>
<dbReference type="GO" id="GO:0005886">
    <property type="term" value="C:plasma membrane"/>
    <property type="evidence" value="ECO:0007669"/>
    <property type="project" value="TreeGrafter"/>
</dbReference>
<evidence type="ECO:0000313" key="8">
    <source>
        <dbReference type="Proteomes" id="UP001203852"/>
    </source>
</evidence>
<dbReference type="AlphaFoldDB" id="A0AAN6DQJ1"/>
<feature type="compositionally biased region" description="Basic and acidic residues" evidence="5">
    <location>
        <begin position="244"/>
        <end position="257"/>
    </location>
</feature>
<feature type="transmembrane region" description="Helical" evidence="6">
    <location>
        <begin position="340"/>
        <end position="359"/>
    </location>
</feature>
<feature type="transmembrane region" description="Helical" evidence="6">
    <location>
        <begin position="407"/>
        <end position="429"/>
    </location>
</feature>
<name>A0AAN6DQJ1_9EURO</name>
<feature type="transmembrane region" description="Helical" evidence="6">
    <location>
        <begin position="691"/>
        <end position="710"/>
    </location>
</feature>
<feature type="transmembrane region" description="Helical" evidence="6">
    <location>
        <begin position="497"/>
        <end position="520"/>
    </location>
</feature>
<feature type="region of interest" description="Disordered" evidence="5">
    <location>
        <begin position="78"/>
        <end position="267"/>
    </location>
</feature>
<feature type="transmembrane region" description="Helical" evidence="6">
    <location>
        <begin position="641"/>
        <end position="660"/>
    </location>
</feature>
<evidence type="ECO:0000256" key="4">
    <source>
        <dbReference type="ARBA" id="ARBA00023136"/>
    </source>
</evidence>
<dbReference type="PANTHER" id="PTHR23502:SF76">
    <property type="entry name" value="POLYAMINE TRANSPORT PROTEIN"/>
    <property type="match status" value="1"/>
</dbReference>
<sequence>MGKQDETWATPPSSPIRQLDEPIINLPHPPDSNANTRKNKSGPKDGNPDQPKPSETIGRTIQELERLLAEAVKLAESAGAIQQDVEAQQTSLDTPTGTRRTSEELARKLNTHLEAASTEATNTPTSSRAAGPLRRTESGIGPTDVDSLADTSPLEGSIRLLPPNSTSELPSGRKGGLSKPRGISDEGSSARNKRSVTILEPTGSARRNITTDVPRGKRKHNQSLERPVPQSLPRRVPDLQLNDVEMKDTDAEEKDGGLRSPGMLEVPRSGHERHFSQMFGINSRQGSMNLAHADEDGLCKIDLTGARHIDVDHQPDGLDVHKTCHHAPVARNWPDSRKRFAALVSCINTACLGLILGIYAGEVPAIQYVVVDLNRRIIFGNAFLYCGLIFPTLVCWPLPLLHGRKPYTVAALALALCLQIPQGLMVVSFRSPDVARYRVILLLARGLSGLVFGFVNMNNLGTLLDVFGASLSSSKSHENLASEFDVRRHGGGVGVWLAFWSWCSTGSISIGFVIGAFIINGSSVDWGFWVSLVLLMGVLLLNVIAPEVRRSAFRRTLAEIIGEGGSFSRVARGEVKLHLTGTGPYWWGEEVKAGLQLSWRMVRQPGFLILSIYAAWVYAQFTLILMLLGALTSTLYRFRPVDVGLCVLSLAIGSALAIPFEKASWLSRARYQAPRTDSMTFQKVSLWSSHTIRRTLAMIFLPLAAIGYALTSKGPAFYVAVPCVFAGLVGYASTLAISECYALIMETFDTSDLQPGMTGRPVRKSIVERYRETRTNFSCYPRISAGMAVTQSLKFAFGAVSTSICGSVERRYGAMQAAGIVAGVLLFLTLLLTAVLVRWKSVQMIPSRKGRQVDDEVDAGWEPVVLGNPSGLTRKICILEAGEQTRYAEIRRRNRLESGLTGG</sequence>
<feature type="compositionally biased region" description="Polar residues" evidence="5">
    <location>
        <begin position="85"/>
        <end position="99"/>
    </location>
</feature>
<feature type="transmembrane region" description="Helical" evidence="6">
    <location>
        <begin position="607"/>
        <end position="629"/>
    </location>
</feature>
<proteinExistence type="predicted"/>
<feature type="transmembrane region" description="Helical" evidence="6">
    <location>
        <begin position="435"/>
        <end position="455"/>
    </location>
</feature>
<dbReference type="Gene3D" id="1.20.1250.20">
    <property type="entry name" value="MFS general substrate transporter like domains"/>
    <property type="match status" value="1"/>
</dbReference>
<evidence type="ECO:0000313" key="7">
    <source>
        <dbReference type="EMBL" id="KAI1609407.1"/>
    </source>
</evidence>
<evidence type="ECO:0008006" key="9">
    <source>
        <dbReference type="Google" id="ProtNLM"/>
    </source>
</evidence>
<dbReference type="GO" id="GO:0022857">
    <property type="term" value="F:transmembrane transporter activity"/>
    <property type="evidence" value="ECO:0007669"/>
    <property type="project" value="TreeGrafter"/>
</dbReference>
<organism evidence="7 8">
    <name type="scientific">Exophiala viscosa</name>
    <dbReference type="NCBI Taxonomy" id="2486360"/>
    <lineage>
        <taxon>Eukaryota</taxon>
        <taxon>Fungi</taxon>
        <taxon>Dikarya</taxon>
        <taxon>Ascomycota</taxon>
        <taxon>Pezizomycotina</taxon>
        <taxon>Eurotiomycetes</taxon>
        <taxon>Chaetothyriomycetidae</taxon>
        <taxon>Chaetothyriales</taxon>
        <taxon>Herpotrichiellaceae</taxon>
        <taxon>Exophiala</taxon>
    </lineage>
</organism>
<feature type="region of interest" description="Disordered" evidence="5">
    <location>
        <begin position="1"/>
        <end position="60"/>
    </location>
</feature>
<evidence type="ECO:0000256" key="1">
    <source>
        <dbReference type="ARBA" id="ARBA00004141"/>
    </source>
</evidence>
<reference evidence="7" key="1">
    <citation type="journal article" date="2022" name="bioRxiv">
        <title>Deciphering the potential niche of two novel black yeast fungi from a biological soil crust based on their genomes, phenotypes, and melanin regulation.</title>
        <authorList>
            <consortium name="DOE Joint Genome Institute"/>
            <person name="Carr E.C."/>
            <person name="Barton Q."/>
            <person name="Grambo S."/>
            <person name="Sullivan M."/>
            <person name="Renfro C.M."/>
            <person name="Kuo A."/>
            <person name="Pangilinan J."/>
            <person name="Lipzen A."/>
            <person name="Keymanesh K."/>
            <person name="Savage E."/>
            <person name="Barry K."/>
            <person name="Grigoriev I.V."/>
            <person name="Riekhof W.R."/>
            <person name="Harris S.S."/>
        </authorList>
    </citation>
    <scope>NUCLEOTIDE SEQUENCE</scope>
    <source>
        <strain evidence="7">JF 03-4F</strain>
    </source>
</reference>
<feature type="transmembrane region" description="Helical" evidence="6">
    <location>
        <begin position="379"/>
        <end position="400"/>
    </location>
</feature>
<dbReference type="Proteomes" id="UP001203852">
    <property type="component" value="Unassembled WGS sequence"/>
</dbReference>
<feature type="transmembrane region" description="Helical" evidence="6">
    <location>
        <begin position="817"/>
        <end position="839"/>
    </location>
</feature>
<accession>A0AAN6DQJ1</accession>
<evidence type="ECO:0000256" key="3">
    <source>
        <dbReference type="ARBA" id="ARBA00022989"/>
    </source>
</evidence>
<keyword evidence="2 6" id="KW-0812">Transmembrane</keyword>
<feature type="transmembrane region" description="Helical" evidence="6">
    <location>
        <begin position="716"/>
        <end position="737"/>
    </location>
</feature>
<gene>
    <name evidence="7" type="ORF">EDD36DRAFT_445915</name>
</gene>
<feature type="transmembrane region" description="Helical" evidence="6">
    <location>
        <begin position="526"/>
        <end position="545"/>
    </location>
</feature>
<keyword evidence="3 6" id="KW-1133">Transmembrane helix</keyword>
<evidence type="ECO:0000256" key="5">
    <source>
        <dbReference type="SAM" id="MobiDB-lite"/>
    </source>
</evidence>
<dbReference type="InterPro" id="IPR036259">
    <property type="entry name" value="MFS_trans_sf"/>
</dbReference>
<evidence type="ECO:0000256" key="6">
    <source>
        <dbReference type="SAM" id="Phobius"/>
    </source>
</evidence>
<keyword evidence="8" id="KW-1185">Reference proteome</keyword>
<comment type="caution">
    <text evidence="7">The sequence shown here is derived from an EMBL/GenBank/DDBJ whole genome shotgun (WGS) entry which is preliminary data.</text>
</comment>